<evidence type="ECO:0000256" key="1">
    <source>
        <dbReference type="ARBA" id="ARBA00001947"/>
    </source>
</evidence>
<dbReference type="STRING" id="988801.SAMN05216522_104186"/>
<evidence type="ECO:0000256" key="4">
    <source>
        <dbReference type="ARBA" id="ARBA00022833"/>
    </source>
</evidence>
<dbReference type="InterPro" id="IPR001279">
    <property type="entry name" value="Metallo-B-lactamas"/>
</dbReference>
<evidence type="ECO:0000256" key="3">
    <source>
        <dbReference type="ARBA" id="ARBA00022801"/>
    </source>
</evidence>
<dbReference type="GO" id="GO:0046872">
    <property type="term" value="F:metal ion binding"/>
    <property type="evidence" value="ECO:0007669"/>
    <property type="project" value="UniProtKB-KW"/>
</dbReference>
<gene>
    <name evidence="6" type="ORF">SAMN05216522_104186</name>
</gene>
<dbReference type="Pfam" id="PF00753">
    <property type="entry name" value="Lactamase_B"/>
    <property type="match status" value="1"/>
</dbReference>
<feature type="domain" description="Metallo-beta-lactamase" evidence="5">
    <location>
        <begin position="19"/>
        <end position="199"/>
    </location>
</feature>
<dbReference type="CDD" id="cd07737">
    <property type="entry name" value="YcbL-like_MBL-fold"/>
    <property type="match status" value="1"/>
</dbReference>
<keyword evidence="2" id="KW-0479">Metal-binding</keyword>
<dbReference type="PANTHER" id="PTHR46233">
    <property type="entry name" value="HYDROXYACYLGLUTATHIONE HYDROLASE GLOC"/>
    <property type="match status" value="1"/>
</dbReference>
<proteinExistence type="predicted"/>
<accession>A0A1H9HEE0</accession>
<evidence type="ECO:0000259" key="5">
    <source>
        <dbReference type="SMART" id="SM00849"/>
    </source>
</evidence>
<name>A0A1H9HEE0_9GAMM</name>
<evidence type="ECO:0000256" key="2">
    <source>
        <dbReference type="ARBA" id="ARBA00022723"/>
    </source>
</evidence>
<comment type="cofactor">
    <cofactor evidence="1">
        <name>Zn(2+)</name>
        <dbReference type="ChEBI" id="CHEBI:29105"/>
    </cofactor>
</comment>
<dbReference type="AlphaFoldDB" id="A0A1H9HEE0"/>
<dbReference type="GO" id="GO:0016787">
    <property type="term" value="F:hydrolase activity"/>
    <property type="evidence" value="ECO:0007669"/>
    <property type="project" value="UniProtKB-KW"/>
</dbReference>
<dbReference type="PANTHER" id="PTHR46233:SF3">
    <property type="entry name" value="HYDROXYACYLGLUTATHIONE HYDROLASE GLOC"/>
    <property type="match status" value="1"/>
</dbReference>
<dbReference type="InterPro" id="IPR051453">
    <property type="entry name" value="MBL_Glyoxalase_II"/>
</dbReference>
<dbReference type="Gene3D" id="3.60.15.10">
    <property type="entry name" value="Ribonuclease Z/Hydroxyacylglutathione hydrolase-like"/>
    <property type="match status" value="1"/>
</dbReference>
<evidence type="ECO:0000313" key="6">
    <source>
        <dbReference type="EMBL" id="SEQ60566.1"/>
    </source>
</evidence>
<keyword evidence="3" id="KW-0378">Hydrolase</keyword>
<keyword evidence="7" id="KW-1185">Reference proteome</keyword>
<dbReference type="EMBL" id="FOGC01000004">
    <property type="protein sequence ID" value="SEQ60566.1"/>
    <property type="molecule type" value="Genomic_DNA"/>
</dbReference>
<dbReference type="SUPFAM" id="SSF56281">
    <property type="entry name" value="Metallo-hydrolase/oxidoreductase"/>
    <property type="match status" value="1"/>
</dbReference>
<dbReference type="SMART" id="SM00849">
    <property type="entry name" value="Lactamase_B"/>
    <property type="match status" value="1"/>
</dbReference>
<protein>
    <submittedName>
        <fullName evidence="6">Glyoxylase, beta-lactamase superfamily II</fullName>
    </submittedName>
</protein>
<dbReference type="InterPro" id="IPR036866">
    <property type="entry name" value="RibonucZ/Hydroxyglut_hydro"/>
</dbReference>
<dbReference type="Proteomes" id="UP000242515">
    <property type="component" value="Unassembled WGS sequence"/>
</dbReference>
<organism evidence="6 7">
    <name type="scientific">Rosenbergiella nectarea</name>
    <dbReference type="NCBI Taxonomy" id="988801"/>
    <lineage>
        <taxon>Bacteria</taxon>
        <taxon>Pseudomonadati</taxon>
        <taxon>Pseudomonadota</taxon>
        <taxon>Gammaproteobacteria</taxon>
        <taxon>Enterobacterales</taxon>
        <taxon>Erwiniaceae</taxon>
        <taxon>Rosenbergiella</taxon>
    </lineage>
</organism>
<sequence length="216" mass="23505">MNNSMNAIEFTLIPVTAFAQNCSLVICTETGGAALIDPGGDAEKITALLHQHAIQIDKILLTHGHLDHVGAAKVLAKQFNVPLIGPHRDDLFLFESLPQQSAIFGFPHCEVFYPNQWLEEGESINVGALQFSILHCPGHTPGHIVFYQAAQQLLFSGDVIFKGGVGRSDFPRGNGQQLIASIEQKLLPLGDDVTFIPGHGPRSTLGHERLTNPFLR</sequence>
<reference evidence="7" key="1">
    <citation type="submission" date="2016-10" db="EMBL/GenBank/DDBJ databases">
        <authorList>
            <person name="Varghese N."/>
            <person name="Submissions S."/>
        </authorList>
    </citation>
    <scope>NUCLEOTIDE SEQUENCE [LARGE SCALE GENOMIC DNA]</scope>
    <source>
        <strain evidence="7">8N4</strain>
    </source>
</reference>
<keyword evidence="4" id="KW-0862">Zinc</keyword>
<evidence type="ECO:0000313" key="7">
    <source>
        <dbReference type="Proteomes" id="UP000242515"/>
    </source>
</evidence>